<accession>A0A0A8HUW2</accession>
<evidence type="ECO:0000313" key="2">
    <source>
        <dbReference type="Proteomes" id="UP000031130"/>
    </source>
</evidence>
<dbReference type="Proteomes" id="UP000031130">
    <property type="component" value="Chromosome"/>
</dbReference>
<sequence>MAGEFLMVYENIDPLKIKELAKKEDDVIKIILAKWILDLFGGFRNISKKQYKREMVKILKEKGVSDDDIAKLTKLSKVTIWRINNEK</sequence>
<dbReference type="HOGENOM" id="CLU_2477536_0_0_7"/>
<protein>
    <submittedName>
        <fullName evidence="1">Uncharacterized protein</fullName>
    </submittedName>
</protein>
<name>A0A0A8HUW2_CAMLA</name>
<evidence type="ECO:0000313" key="1">
    <source>
        <dbReference type="EMBL" id="AJD01518.1"/>
    </source>
</evidence>
<dbReference type="EMBL" id="CP007775">
    <property type="protein sequence ID" value="AJD01518.1"/>
    <property type="molecule type" value="Genomic_DNA"/>
</dbReference>
<dbReference type="OrthoDB" id="5357199at2"/>
<dbReference type="AlphaFoldDB" id="A0A0A8HUW2"/>
<gene>
    <name evidence="1" type="ORF">UPTC3659_0666</name>
</gene>
<organism evidence="1 2">
    <name type="scientific">Campylobacter lari NCTC 11845</name>
    <dbReference type="NCBI Taxonomy" id="1388749"/>
    <lineage>
        <taxon>Bacteria</taxon>
        <taxon>Pseudomonadati</taxon>
        <taxon>Campylobacterota</taxon>
        <taxon>Epsilonproteobacteria</taxon>
        <taxon>Campylobacterales</taxon>
        <taxon>Campylobacteraceae</taxon>
        <taxon>Campylobacter</taxon>
    </lineage>
</organism>
<dbReference type="KEGG" id="cln:UPTC3659_0666"/>
<proteinExistence type="predicted"/>
<reference evidence="1 2" key="1">
    <citation type="journal article" date="2014" name="Genome Biol. Evol.">
        <title>Comparative Genomics of the Campylobacter lari Group.</title>
        <authorList>
            <person name="Miller W.G."/>
            <person name="Yee E."/>
            <person name="Chapman M.H."/>
            <person name="Smith T.P."/>
            <person name="Bono J.L."/>
            <person name="Huynh S."/>
            <person name="Parker C.T."/>
            <person name="Vandamme P."/>
            <person name="Luong K."/>
            <person name="Korlach J."/>
        </authorList>
    </citation>
    <scope>NUCLEOTIDE SEQUENCE [LARGE SCALE GENOMIC DNA]</scope>
    <source>
        <strain evidence="2">RM3659</strain>
    </source>
</reference>